<dbReference type="VEuPathDB" id="ToxoDB:CSUI_005449"/>
<keyword evidence="2" id="KW-0732">Signal</keyword>
<feature type="region of interest" description="Disordered" evidence="1">
    <location>
        <begin position="65"/>
        <end position="97"/>
    </location>
</feature>
<keyword evidence="4" id="KW-1185">Reference proteome</keyword>
<comment type="caution">
    <text evidence="3">The sequence shown here is derived from an EMBL/GenBank/DDBJ whole genome shotgun (WGS) entry which is preliminary data.</text>
</comment>
<proteinExistence type="predicted"/>
<feature type="chain" id="PRO_5012135061" evidence="2">
    <location>
        <begin position="35"/>
        <end position="97"/>
    </location>
</feature>
<feature type="signal peptide" evidence="2">
    <location>
        <begin position="1"/>
        <end position="34"/>
    </location>
</feature>
<dbReference type="Proteomes" id="UP000221165">
    <property type="component" value="Unassembled WGS sequence"/>
</dbReference>
<dbReference type="EMBL" id="MIGC01002637">
    <property type="protein sequence ID" value="PHJ20713.1"/>
    <property type="molecule type" value="Genomic_DNA"/>
</dbReference>
<reference evidence="3 4" key="1">
    <citation type="journal article" date="2017" name="Int. J. Parasitol.">
        <title>The genome of the protozoan parasite Cystoisospora suis and a reverse vaccinology approach to identify vaccine candidates.</title>
        <authorList>
            <person name="Palmieri N."/>
            <person name="Shrestha A."/>
            <person name="Ruttkowski B."/>
            <person name="Beck T."/>
            <person name="Vogl C."/>
            <person name="Tomley F."/>
            <person name="Blake D.P."/>
            <person name="Joachim A."/>
        </authorList>
    </citation>
    <scope>NUCLEOTIDE SEQUENCE [LARGE SCALE GENOMIC DNA]</scope>
    <source>
        <strain evidence="3 4">Wien I</strain>
    </source>
</reference>
<name>A0A2C6KXW8_9APIC</name>
<protein>
    <submittedName>
        <fullName evidence="3">Uncharacterized protein</fullName>
    </submittedName>
</protein>
<evidence type="ECO:0000313" key="4">
    <source>
        <dbReference type="Proteomes" id="UP000221165"/>
    </source>
</evidence>
<gene>
    <name evidence="3" type="ORF">CSUI_005449</name>
</gene>
<accession>A0A2C6KXW8</accession>
<evidence type="ECO:0000256" key="2">
    <source>
        <dbReference type="SAM" id="SignalP"/>
    </source>
</evidence>
<evidence type="ECO:0000313" key="3">
    <source>
        <dbReference type="EMBL" id="PHJ20713.1"/>
    </source>
</evidence>
<feature type="compositionally biased region" description="Basic and acidic residues" evidence="1">
    <location>
        <begin position="65"/>
        <end position="75"/>
    </location>
</feature>
<organism evidence="3 4">
    <name type="scientific">Cystoisospora suis</name>
    <dbReference type="NCBI Taxonomy" id="483139"/>
    <lineage>
        <taxon>Eukaryota</taxon>
        <taxon>Sar</taxon>
        <taxon>Alveolata</taxon>
        <taxon>Apicomplexa</taxon>
        <taxon>Conoidasida</taxon>
        <taxon>Coccidia</taxon>
        <taxon>Eucoccidiorida</taxon>
        <taxon>Eimeriorina</taxon>
        <taxon>Sarcocystidae</taxon>
        <taxon>Cystoisospora</taxon>
    </lineage>
</organism>
<sequence length="97" mass="10698">MQHLLGPSKSPGLKHPLQTLLLLSSCILGKLGHARQEDVHRVDLQPAPQSCLPCHEDDLKIDLGDPTDHNFRQKDGASAPELVQKSPLPRHGTLLKY</sequence>
<dbReference type="RefSeq" id="XP_067922399.1">
    <property type="nucleotide sequence ID" value="XM_068065625.1"/>
</dbReference>
<evidence type="ECO:0000256" key="1">
    <source>
        <dbReference type="SAM" id="MobiDB-lite"/>
    </source>
</evidence>
<dbReference type="AlphaFoldDB" id="A0A2C6KXW8"/>
<dbReference type="GeneID" id="94428836"/>